<dbReference type="InterPro" id="IPR036568">
    <property type="entry name" value="GGCT-like_sf"/>
</dbReference>
<dbReference type="PANTHER" id="PTHR31544:SF2">
    <property type="entry name" value="AIG2-LIKE PROTEIN D"/>
    <property type="match status" value="1"/>
</dbReference>
<protein>
    <recommendedName>
        <fullName evidence="2">Putative gamma-glutamylcyclotransferase</fullName>
    </recommendedName>
</protein>
<dbReference type="CDD" id="cd06661">
    <property type="entry name" value="GGCT_like"/>
    <property type="match status" value="1"/>
</dbReference>
<evidence type="ECO:0000313" key="4">
    <source>
        <dbReference type="EMBL" id="GGB99097.1"/>
    </source>
</evidence>
<feature type="domain" description="Gamma-glutamylcyclotransferase AIG2-like" evidence="3">
    <location>
        <begin position="3"/>
        <end position="109"/>
    </location>
</feature>
<dbReference type="Proteomes" id="UP000620266">
    <property type="component" value="Unassembled WGS sequence"/>
</dbReference>
<name>A0A8J2ULC5_9BURK</name>
<dbReference type="PANTHER" id="PTHR31544">
    <property type="entry name" value="AIG2-LIKE PROTEIN D"/>
    <property type="match status" value="1"/>
</dbReference>
<evidence type="ECO:0000313" key="5">
    <source>
        <dbReference type="Proteomes" id="UP000620266"/>
    </source>
</evidence>
<dbReference type="Gene3D" id="3.10.490.10">
    <property type="entry name" value="Gamma-glutamyl cyclotransferase-like"/>
    <property type="match status" value="1"/>
</dbReference>
<evidence type="ECO:0000256" key="2">
    <source>
        <dbReference type="ARBA" id="ARBA00030602"/>
    </source>
</evidence>
<gene>
    <name evidence="4" type="ORF">GCM10007205_05500</name>
</gene>
<evidence type="ECO:0000256" key="1">
    <source>
        <dbReference type="ARBA" id="ARBA00022679"/>
    </source>
</evidence>
<reference evidence="4" key="2">
    <citation type="submission" date="2020-09" db="EMBL/GenBank/DDBJ databases">
        <authorList>
            <person name="Sun Q."/>
            <person name="Sedlacek I."/>
        </authorList>
    </citation>
    <scope>NUCLEOTIDE SEQUENCE</scope>
    <source>
        <strain evidence="4">CCM 7086</strain>
    </source>
</reference>
<dbReference type="EMBL" id="BMCG01000001">
    <property type="protein sequence ID" value="GGB99097.1"/>
    <property type="molecule type" value="Genomic_DNA"/>
</dbReference>
<sequence>MDIFTYGSLMFPAVWQRVVRGEYRSAPALLPGFARYEVSGETYPGLVRQAGAAVNGVLYFDVDDADLLTLDVFEGSEYRREAVTVSLEADRNLVVETYVFTAIERLTRREWDPQAFRIAHFIDAYCPDR</sequence>
<evidence type="ECO:0000259" key="3">
    <source>
        <dbReference type="Pfam" id="PF06094"/>
    </source>
</evidence>
<proteinExistence type="predicted"/>
<dbReference type="AlphaFoldDB" id="A0A8J2ULC5"/>
<reference evidence="4" key="1">
    <citation type="journal article" date="2014" name="Int. J. Syst. Evol. Microbiol.">
        <title>Complete genome sequence of Corynebacterium casei LMG S-19264T (=DSM 44701T), isolated from a smear-ripened cheese.</title>
        <authorList>
            <consortium name="US DOE Joint Genome Institute (JGI-PGF)"/>
            <person name="Walter F."/>
            <person name="Albersmeier A."/>
            <person name="Kalinowski J."/>
            <person name="Ruckert C."/>
        </authorList>
    </citation>
    <scope>NUCLEOTIDE SEQUENCE</scope>
    <source>
        <strain evidence="4">CCM 7086</strain>
    </source>
</reference>
<dbReference type="SUPFAM" id="SSF110857">
    <property type="entry name" value="Gamma-glutamyl cyclotransferase-like"/>
    <property type="match status" value="1"/>
</dbReference>
<dbReference type="InterPro" id="IPR009288">
    <property type="entry name" value="AIG2-like_dom"/>
</dbReference>
<dbReference type="InterPro" id="IPR045038">
    <property type="entry name" value="AIG2-like"/>
</dbReference>
<organism evidence="4 5">
    <name type="scientific">Oxalicibacterium flavum</name>
    <dbReference type="NCBI Taxonomy" id="179467"/>
    <lineage>
        <taxon>Bacteria</taxon>
        <taxon>Pseudomonadati</taxon>
        <taxon>Pseudomonadota</taxon>
        <taxon>Betaproteobacteria</taxon>
        <taxon>Burkholderiales</taxon>
        <taxon>Oxalobacteraceae</taxon>
        <taxon>Oxalicibacterium</taxon>
    </lineage>
</organism>
<dbReference type="InterPro" id="IPR013024">
    <property type="entry name" value="GGCT-like"/>
</dbReference>
<comment type="caution">
    <text evidence="4">The sequence shown here is derived from an EMBL/GenBank/DDBJ whole genome shotgun (WGS) entry which is preliminary data.</text>
</comment>
<keyword evidence="1" id="KW-0808">Transferase</keyword>
<keyword evidence="5" id="KW-1185">Reference proteome</keyword>
<dbReference type="Pfam" id="PF06094">
    <property type="entry name" value="GGACT"/>
    <property type="match status" value="1"/>
</dbReference>
<dbReference type="GO" id="GO:0016740">
    <property type="term" value="F:transferase activity"/>
    <property type="evidence" value="ECO:0007669"/>
    <property type="project" value="UniProtKB-KW"/>
</dbReference>
<accession>A0A8J2ULC5</accession>
<dbReference type="RefSeq" id="WP_188394623.1">
    <property type="nucleotide sequence ID" value="NZ_BMCG01000001.1"/>
</dbReference>